<feature type="transmembrane region" description="Helical" evidence="1">
    <location>
        <begin position="267"/>
        <end position="287"/>
    </location>
</feature>
<gene>
    <name evidence="3" type="ORF">C900_00293</name>
</gene>
<evidence type="ECO:0000313" key="4">
    <source>
        <dbReference type="Proteomes" id="UP000011135"/>
    </source>
</evidence>
<dbReference type="GO" id="GO:0016020">
    <property type="term" value="C:membrane"/>
    <property type="evidence" value="ECO:0007669"/>
    <property type="project" value="InterPro"/>
</dbReference>
<dbReference type="eggNOG" id="COG0697">
    <property type="taxonomic scope" value="Bacteria"/>
</dbReference>
<feature type="domain" description="EamA" evidence="2">
    <location>
        <begin position="179"/>
        <end position="308"/>
    </location>
</feature>
<dbReference type="InterPro" id="IPR000620">
    <property type="entry name" value="EamA_dom"/>
</dbReference>
<dbReference type="RefSeq" id="WP_009583203.1">
    <property type="nucleotide sequence ID" value="NZ_AMZN01000110.1"/>
</dbReference>
<feature type="transmembrane region" description="Helical" evidence="1">
    <location>
        <begin position="180"/>
        <end position="197"/>
    </location>
</feature>
<name>L8JMD4_9BACT</name>
<dbReference type="Proteomes" id="UP000011135">
    <property type="component" value="Unassembled WGS sequence"/>
</dbReference>
<feature type="transmembrane region" description="Helical" evidence="1">
    <location>
        <begin position="65"/>
        <end position="85"/>
    </location>
</feature>
<proteinExistence type="predicted"/>
<feature type="transmembrane region" description="Helical" evidence="1">
    <location>
        <begin position="241"/>
        <end position="260"/>
    </location>
</feature>
<comment type="caution">
    <text evidence="3">The sequence shown here is derived from an EMBL/GenBank/DDBJ whole genome shotgun (WGS) entry which is preliminary data.</text>
</comment>
<feature type="transmembrane region" description="Helical" evidence="1">
    <location>
        <begin position="152"/>
        <end position="168"/>
    </location>
</feature>
<keyword evidence="1" id="KW-0812">Transmembrane</keyword>
<evidence type="ECO:0000313" key="3">
    <source>
        <dbReference type="EMBL" id="ELR68552.1"/>
    </source>
</evidence>
<feature type="transmembrane region" description="Helical" evidence="1">
    <location>
        <begin position="293"/>
        <end position="311"/>
    </location>
</feature>
<feature type="transmembrane region" description="Helical" evidence="1">
    <location>
        <begin position="123"/>
        <end position="140"/>
    </location>
</feature>
<dbReference type="InterPro" id="IPR037185">
    <property type="entry name" value="EmrE-like"/>
</dbReference>
<keyword evidence="1" id="KW-0472">Membrane</keyword>
<dbReference type="SUPFAM" id="SSF103481">
    <property type="entry name" value="Multidrug resistance efflux transporter EmrE"/>
    <property type="match status" value="2"/>
</dbReference>
<feature type="transmembrane region" description="Helical" evidence="1">
    <location>
        <begin position="39"/>
        <end position="59"/>
    </location>
</feature>
<evidence type="ECO:0000256" key="1">
    <source>
        <dbReference type="SAM" id="Phobius"/>
    </source>
</evidence>
<dbReference type="STRING" id="1237149.C900_00293"/>
<protein>
    <submittedName>
        <fullName evidence="3">Permeases of the drug/metabolite transporter (DMT) superfamily</fullName>
    </submittedName>
</protein>
<dbReference type="Pfam" id="PF00892">
    <property type="entry name" value="EamA"/>
    <property type="match status" value="2"/>
</dbReference>
<organism evidence="3 4">
    <name type="scientific">Fulvivirga imtechensis AK7</name>
    <dbReference type="NCBI Taxonomy" id="1237149"/>
    <lineage>
        <taxon>Bacteria</taxon>
        <taxon>Pseudomonadati</taxon>
        <taxon>Bacteroidota</taxon>
        <taxon>Cytophagia</taxon>
        <taxon>Cytophagales</taxon>
        <taxon>Fulvivirgaceae</taxon>
        <taxon>Fulvivirga</taxon>
    </lineage>
</organism>
<feature type="transmembrane region" description="Helical" evidence="1">
    <location>
        <begin position="97"/>
        <end position="117"/>
    </location>
</feature>
<sequence length="321" mass="36193">MVVEPRKGARFVRRNYHYIFGFQQLNADILLKENHFKHILDLNLAMLLMSTSGALGRFIDMAPPVTIWWRCILAAIFLWVFCRWRKVDLSVNLSIDGKAFIVASILLGGHWITYFYALHLSNVAIGMLSLFTYPVFTALLEPMLLKTKFHPTHLWLGILALIGIYLLAPDLDLSNSHTRGIAFGLLSSLLYALRNLLLKKKVSRYNGSVLMFYQLAIVTLLLWPVLFIFDSLDITRQWPAVVTLALITTAIGHTLFVVGLKHFSVTTASIISSSQPIYGIIIGFIFLNEIPQWRTVLGGALILATVIIESTRSYKSTAKNP</sequence>
<dbReference type="OrthoDB" id="9150437at2"/>
<evidence type="ECO:0000259" key="2">
    <source>
        <dbReference type="Pfam" id="PF00892"/>
    </source>
</evidence>
<dbReference type="PANTHER" id="PTHR22911">
    <property type="entry name" value="ACYL-MALONYL CONDENSING ENZYME-RELATED"/>
    <property type="match status" value="1"/>
</dbReference>
<feature type="transmembrane region" description="Helical" evidence="1">
    <location>
        <begin position="209"/>
        <end position="229"/>
    </location>
</feature>
<dbReference type="PATRIC" id="fig|1237149.3.peg.5407"/>
<keyword evidence="1" id="KW-1133">Transmembrane helix</keyword>
<accession>L8JMD4</accession>
<dbReference type="AlphaFoldDB" id="L8JMD4"/>
<dbReference type="EMBL" id="AMZN01000110">
    <property type="protein sequence ID" value="ELR68552.1"/>
    <property type="molecule type" value="Genomic_DNA"/>
</dbReference>
<keyword evidence="4" id="KW-1185">Reference proteome</keyword>
<feature type="domain" description="EamA" evidence="2">
    <location>
        <begin position="44"/>
        <end position="167"/>
    </location>
</feature>
<reference evidence="3 4" key="1">
    <citation type="submission" date="2012-12" db="EMBL/GenBank/DDBJ databases">
        <title>Genome assembly of Fulvivirga imtechensis AK7.</title>
        <authorList>
            <person name="Nupur N."/>
            <person name="Khatri I."/>
            <person name="Kumar R."/>
            <person name="Subramanian S."/>
            <person name="Pinnaka A."/>
        </authorList>
    </citation>
    <scope>NUCLEOTIDE SEQUENCE [LARGE SCALE GENOMIC DNA]</scope>
    <source>
        <strain evidence="3 4">AK7</strain>
    </source>
</reference>